<dbReference type="InterPro" id="IPR003661">
    <property type="entry name" value="HisK_dim/P_dom"/>
</dbReference>
<comment type="catalytic activity">
    <reaction evidence="1">
        <text>ATP + protein L-histidine = ADP + protein N-phospho-L-histidine.</text>
        <dbReference type="EC" id="2.7.13.3"/>
    </reaction>
</comment>
<dbReference type="GO" id="GO:0000155">
    <property type="term" value="F:phosphorelay sensor kinase activity"/>
    <property type="evidence" value="ECO:0007669"/>
    <property type="project" value="InterPro"/>
</dbReference>
<dbReference type="SUPFAM" id="SSF47384">
    <property type="entry name" value="Homodimeric domain of signal transducing histidine kinase"/>
    <property type="match status" value="1"/>
</dbReference>
<keyword evidence="10" id="KW-1133">Transmembrane helix</keyword>
<evidence type="ECO:0000256" key="2">
    <source>
        <dbReference type="ARBA" id="ARBA00004651"/>
    </source>
</evidence>
<keyword evidence="8 12" id="KW-0418">Kinase</keyword>
<evidence type="ECO:0000256" key="4">
    <source>
        <dbReference type="ARBA" id="ARBA00022475"/>
    </source>
</evidence>
<evidence type="ECO:0000313" key="13">
    <source>
        <dbReference type="Proteomes" id="UP000563524"/>
    </source>
</evidence>
<dbReference type="PRINTS" id="PR00344">
    <property type="entry name" value="BCTRLSENSOR"/>
</dbReference>
<dbReference type="InterPro" id="IPR036097">
    <property type="entry name" value="HisK_dim/P_sf"/>
</dbReference>
<evidence type="ECO:0000256" key="1">
    <source>
        <dbReference type="ARBA" id="ARBA00000085"/>
    </source>
</evidence>
<dbReference type="PROSITE" id="PS50109">
    <property type="entry name" value="HIS_KIN"/>
    <property type="match status" value="1"/>
</dbReference>
<keyword evidence="4" id="KW-1003">Cell membrane</keyword>
<accession>A0A840I1F3</accession>
<dbReference type="PANTHER" id="PTHR44936">
    <property type="entry name" value="SENSOR PROTEIN CREC"/>
    <property type="match status" value="1"/>
</dbReference>
<dbReference type="InterPro" id="IPR004358">
    <property type="entry name" value="Sig_transdc_His_kin-like_C"/>
</dbReference>
<feature type="transmembrane region" description="Helical" evidence="10">
    <location>
        <begin position="53"/>
        <end position="70"/>
    </location>
</feature>
<evidence type="ECO:0000256" key="5">
    <source>
        <dbReference type="ARBA" id="ARBA00022553"/>
    </source>
</evidence>
<dbReference type="InterPro" id="IPR050980">
    <property type="entry name" value="2C_sensor_his_kinase"/>
</dbReference>
<keyword evidence="10" id="KW-0812">Transmembrane</keyword>
<dbReference type="Gene3D" id="3.30.565.10">
    <property type="entry name" value="Histidine kinase-like ATPase, C-terminal domain"/>
    <property type="match status" value="1"/>
</dbReference>
<keyword evidence="5" id="KW-0597">Phosphoprotein</keyword>
<comment type="subcellular location">
    <subcellularLocation>
        <location evidence="2">Cell membrane</location>
        <topology evidence="2">Multi-pass membrane protein</topology>
    </subcellularLocation>
</comment>
<dbReference type="NCBIfam" id="NF033792">
    <property type="entry name" value="ActS_PrrB_HisK"/>
    <property type="match status" value="1"/>
</dbReference>
<feature type="transmembrane region" description="Helical" evidence="10">
    <location>
        <begin position="108"/>
        <end position="123"/>
    </location>
</feature>
<dbReference type="RefSeq" id="WP_183815604.1">
    <property type="nucleotide sequence ID" value="NZ_JACHOB010000001.1"/>
</dbReference>
<protein>
    <recommendedName>
        <fullName evidence="3">histidine kinase</fullName>
        <ecNumber evidence="3">2.7.13.3</ecNumber>
    </recommendedName>
</protein>
<dbReference type="AlphaFoldDB" id="A0A840I1F3"/>
<dbReference type="InterPro" id="IPR047770">
    <property type="entry name" value="RegB"/>
</dbReference>
<feature type="transmembrane region" description="Helical" evidence="10">
    <location>
        <begin position="161"/>
        <end position="182"/>
    </location>
</feature>
<dbReference type="SMART" id="SM00388">
    <property type="entry name" value="HisKA"/>
    <property type="match status" value="1"/>
</dbReference>
<evidence type="ECO:0000256" key="10">
    <source>
        <dbReference type="SAM" id="Phobius"/>
    </source>
</evidence>
<dbReference type="GO" id="GO:0005524">
    <property type="term" value="F:ATP binding"/>
    <property type="evidence" value="ECO:0007669"/>
    <property type="project" value="UniProtKB-KW"/>
</dbReference>
<dbReference type="CDD" id="cd00082">
    <property type="entry name" value="HisKA"/>
    <property type="match status" value="1"/>
</dbReference>
<dbReference type="Pfam" id="PF02518">
    <property type="entry name" value="HATPase_c"/>
    <property type="match status" value="1"/>
</dbReference>
<evidence type="ECO:0000256" key="3">
    <source>
        <dbReference type="ARBA" id="ARBA00012438"/>
    </source>
</evidence>
<dbReference type="SMART" id="SM00387">
    <property type="entry name" value="HATPase_c"/>
    <property type="match status" value="1"/>
</dbReference>
<proteinExistence type="predicted"/>
<comment type="caution">
    <text evidence="12">The sequence shown here is derived from an EMBL/GenBank/DDBJ whole genome shotgun (WGS) entry which is preliminary data.</text>
</comment>
<evidence type="ECO:0000256" key="8">
    <source>
        <dbReference type="ARBA" id="ARBA00022777"/>
    </source>
</evidence>
<gene>
    <name evidence="12" type="ORF">GGQ59_000552</name>
</gene>
<feature type="domain" description="Histidine kinase" evidence="11">
    <location>
        <begin position="218"/>
        <end position="437"/>
    </location>
</feature>
<feature type="transmembrane region" description="Helical" evidence="10">
    <location>
        <begin position="130"/>
        <end position="149"/>
    </location>
</feature>
<evidence type="ECO:0000256" key="9">
    <source>
        <dbReference type="ARBA" id="ARBA00022840"/>
    </source>
</evidence>
<dbReference type="GO" id="GO:0005886">
    <property type="term" value="C:plasma membrane"/>
    <property type="evidence" value="ECO:0007669"/>
    <property type="project" value="UniProtKB-SubCell"/>
</dbReference>
<dbReference type="EMBL" id="JACHOB010000001">
    <property type="protein sequence ID" value="MBB4658052.1"/>
    <property type="molecule type" value="Genomic_DNA"/>
</dbReference>
<evidence type="ECO:0000256" key="7">
    <source>
        <dbReference type="ARBA" id="ARBA00022741"/>
    </source>
</evidence>
<dbReference type="EC" id="2.7.13.3" evidence="3"/>
<sequence length="456" mass="49072">MFFTLFPEAATMRPLPAFRLRTLIGMRWFASIGQVLVVALVAFGFGYPLPLGPLLAVIAVGVWVNLYTQFTRKPGTPLTEGGILLHLGIDTLQISSVLFLTGGIQNPFAVWLIMPAMLAASSLPRARAAVTVGLVIACLTVLALLHYPLPWRTAEGFALPPVYRLGLWFALTMAVGFTASYAHGVAREQAKLAAALATMQTSLAREERLAALDGLAAAAAHELGTPLGTIQVTAREMERELEGDLKEDAALLISQTQRCQTILRRLSSAGTTGDAVHSVLSLDALLREAAAPFLDAPGPRIDFRLDPDSGAPLPERLRRRPEVIYGLRNILENAVKFARGTVTVEASWSDRFLTVTVTDDGPGFPDGMLSRLGEPYPRADAPRLRTERAGADKAGLGLGFFIAKTLLERTGASLTHDNRPAGEGGGARVRVVWPLANLVMRPTSRGETRPIEAAQF</sequence>
<dbReference type="Proteomes" id="UP000563524">
    <property type="component" value="Unassembled WGS sequence"/>
</dbReference>
<dbReference type="InterPro" id="IPR036890">
    <property type="entry name" value="HATPase_C_sf"/>
</dbReference>
<organism evidence="12 13">
    <name type="scientific">Parvularcula dongshanensis</name>
    <dbReference type="NCBI Taxonomy" id="1173995"/>
    <lineage>
        <taxon>Bacteria</taxon>
        <taxon>Pseudomonadati</taxon>
        <taxon>Pseudomonadota</taxon>
        <taxon>Alphaproteobacteria</taxon>
        <taxon>Parvularculales</taxon>
        <taxon>Parvularculaceae</taxon>
        <taxon>Parvularcula</taxon>
    </lineage>
</organism>
<name>A0A840I1F3_9PROT</name>
<dbReference type="Pfam" id="PF00512">
    <property type="entry name" value="HisKA"/>
    <property type="match status" value="1"/>
</dbReference>
<evidence type="ECO:0000259" key="11">
    <source>
        <dbReference type="PROSITE" id="PS50109"/>
    </source>
</evidence>
<keyword evidence="9" id="KW-0067">ATP-binding</keyword>
<dbReference type="PANTHER" id="PTHR44936:SF10">
    <property type="entry name" value="SENSOR PROTEIN RSTB"/>
    <property type="match status" value="1"/>
</dbReference>
<dbReference type="SUPFAM" id="SSF55874">
    <property type="entry name" value="ATPase domain of HSP90 chaperone/DNA topoisomerase II/histidine kinase"/>
    <property type="match status" value="1"/>
</dbReference>
<dbReference type="InterPro" id="IPR005467">
    <property type="entry name" value="His_kinase_dom"/>
</dbReference>
<keyword evidence="10" id="KW-0472">Membrane</keyword>
<reference evidence="12 13" key="1">
    <citation type="submission" date="2020-08" db="EMBL/GenBank/DDBJ databases">
        <title>Genomic Encyclopedia of Type Strains, Phase IV (KMG-IV): sequencing the most valuable type-strain genomes for metagenomic binning, comparative biology and taxonomic classification.</title>
        <authorList>
            <person name="Goeker M."/>
        </authorList>
    </citation>
    <scope>NUCLEOTIDE SEQUENCE [LARGE SCALE GENOMIC DNA]</scope>
    <source>
        <strain evidence="12 13">DSM 102850</strain>
    </source>
</reference>
<evidence type="ECO:0000313" key="12">
    <source>
        <dbReference type="EMBL" id="MBB4658052.1"/>
    </source>
</evidence>
<evidence type="ECO:0000256" key="6">
    <source>
        <dbReference type="ARBA" id="ARBA00022679"/>
    </source>
</evidence>
<dbReference type="Gene3D" id="1.10.287.130">
    <property type="match status" value="1"/>
</dbReference>
<keyword evidence="7" id="KW-0547">Nucleotide-binding</keyword>
<keyword evidence="13" id="KW-1185">Reference proteome</keyword>
<keyword evidence="6 12" id="KW-0808">Transferase</keyword>
<dbReference type="InterPro" id="IPR003594">
    <property type="entry name" value="HATPase_dom"/>
</dbReference>
<feature type="transmembrane region" description="Helical" evidence="10">
    <location>
        <begin position="28"/>
        <end position="47"/>
    </location>
</feature>